<dbReference type="InterPro" id="IPR013103">
    <property type="entry name" value="RVT_2"/>
</dbReference>
<evidence type="ECO:0000259" key="1">
    <source>
        <dbReference type="Pfam" id="PF07727"/>
    </source>
</evidence>
<dbReference type="PANTHER" id="PTHR11439:SF483">
    <property type="entry name" value="PEPTIDE SYNTHASE GLIP-LIKE, PUTATIVE (AFU_ORTHOLOGUE AFUA_3G12920)-RELATED"/>
    <property type="match status" value="1"/>
</dbReference>
<reference evidence="3" key="1">
    <citation type="submission" date="2025-08" db="UniProtKB">
        <authorList>
            <consortium name="RefSeq"/>
        </authorList>
    </citation>
    <scope>IDENTIFICATION</scope>
</reference>
<dbReference type="Proteomes" id="UP001515500">
    <property type="component" value="Chromosome 6"/>
</dbReference>
<protein>
    <submittedName>
        <fullName evidence="3">Uncharacterized mitochondrial protein AtMg00810-like</fullName>
    </submittedName>
</protein>
<dbReference type="Pfam" id="PF07727">
    <property type="entry name" value="RVT_2"/>
    <property type="match status" value="1"/>
</dbReference>
<organism evidence="2 3">
    <name type="scientific">Dioscorea cayennensis subsp. rotundata</name>
    <name type="common">White Guinea yam</name>
    <name type="synonym">Dioscorea rotundata</name>
    <dbReference type="NCBI Taxonomy" id="55577"/>
    <lineage>
        <taxon>Eukaryota</taxon>
        <taxon>Viridiplantae</taxon>
        <taxon>Streptophyta</taxon>
        <taxon>Embryophyta</taxon>
        <taxon>Tracheophyta</taxon>
        <taxon>Spermatophyta</taxon>
        <taxon>Magnoliopsida</taxon>
        <taxon>Liliopsida</taxon>
        <taxon>Dioscoreales</taxon>
        <taxon>Dioscoreaceae</taxon>
        <taxon>Dioscorea</taxon>
    </lineage>
</organism>
<dbReference type="PANTHER" id="PTHR11439">
    <property type="entry name" value="GAG-POL-RELATED RETROTRANSPOSON"/>
    <property type="match status" value="1"/>
</dbReference>
<dbReference type="AlphaFoldDB" id="A0AB40BI03"/>
<sequence length="192" mass="22070">MDDIICMGSSLEMLIDFKETVMIKFEMSDLGLLKYFLGLEVKQGKDFIFVSQRKYAENFPRTANMLECKIEQSPMNLNEKLSLDDGSGETDADKNRKLVGSLPYLTHTRPDLMYTISVVVQYMHCSSMHHLGAVKRIMYHITVIINFRLLYKCTDNLKQEGYMDSDWDGSIDDKKSTTSWVFNLGSTATVWC</sequence>
<keyword evidence="2" id="KW-1185">Reference proteome</keyword>
<dbReference type="SUPFAM" id="SSF56672">
    <property type="entry name" value="DNA/RNA polymerases"/>
    <property type="match status" value="1"/>
</dbReference>
<dbReference type="InterPro" id="IPR043502">
    <property type="entry name" value="DNA/RNA_pol_sf"/>
</dbReference>
<gene>
    <name evidence="3" type="primary">LOC120263157</name>
</gene>
<feature type="domain" description="Reverse transcriptase Ty1/copia-type" evidence="1">
    <location>
        <begin position="2"/>
        <end position="75"/>
    </location>
</feature>
<dbReference type="GeneID" id="120263157"/>
<accession>A0AB40BI03</accession>
<evidence type="ECO:0000313" key="3">
    <source>
        <dbReference type="RefSeq" id="XP_039126982.1"/>
    </source>
</evidence>
<proteinExistence type="predicted"/>
<evidence type="ECO:0000313" key="2">
    <source>
        <dbReference type="Proteomes" id="UP001515500"/>
    </source>
</evidence>
<name>A0AB40BI03_DIOCR</name>
<dbReference type="RefSeq" id="XP_039126982.1">
    <property type="nucleotide sequence ID" value="XM_039271048.1"/>
</dbReference>